<proteinExistence type="predicted"/>
<organism evidence="1 2">
    <name type="scientific">Spirosoma arboris</name>
    <dbReference type="NCBI Taxonomy" id="2682092"/>
    <lineage>
        <taxon>Bacteria</taxon>
        <taxon>Pseudomonadati</taxon>
        <taxon>Bacteroidota</taxon>
        <taxon>Cytophagia</taxon>
        <taxon>Cytophagales</taxon>
        <taxon>Cytophagaceae</taxon>
        <taxon>Spirosoma</taxon>
    </lineage>
</organism>
<dbReference type="EMBL" id="WPIN01000031">
    <property type="protein sequence ID" value="MVM36123.1"/>
    <property type="molecule type" value="Genomic_DNA"/>
</dbReference>
<dbReference type="RefSeq" id="WP_157590921.1">
    <property type="nucleotide sequence ID" value="NZ_WPIN01000031.1"/>
</dbReference>
<dbReference type="AlphaFoldDB" id="A0A7K1SQZ3"/>
<accession>A0A7K1SQZ3</accession>
<sequence>MAKKVVVLNEATGVKFGFEERTVIVSDQMAVADAERIEKDYPGVYCKVVNESEATPVTDKTKAEKAA</sequence>
<keyword evidence="2" id="KW-1185">Reference proteome</keyword>
<comment type="caution">
    <text evidence="1">The sequence shown here is derived from an EMBL/GenBank/DDBJ whole genome shotgun (WGS) entry which is preliminary data.</text>
</comment>
<gene>
    <name evidence="1" type="ORF">GO755_39290</name>
</gene>
<reference evidence="1 2" key="1">
    <citation type="submission" date="2019-12" db="EMBL/GenBank/DDBJ databases">
        <title>Spirosoma sp. HMF4905 genome sequencing and assembly.</title>
        <authorList>
            <person name="Kang H."/>
            <person name="Cha I."/>
            <person name="Kim H."/>
            <person name="Joh K."/>
        </authorList>
    </citation>
    <scope>NUCLEOTIDE SEQUENCE [LARGE SCALE GENOMIC DNA]</scope>
    <source>
        <strain evidence="1 2">HMF4905</strain>
    </source>
</reference>
<protein>
    <submittedName>
        <fullName evidence="1">Uncharacterized protein</fullName>
    </submittedName>
</protein>
<name>A0A7K1SQZ3_9BACT</name>
<dbReference type="Proteomes" id="UP000436006">
    <property type="component" value="Unassembled WGS sequence"/>
</dbReference>
<evidence type="ECO:0000313" key="2">
    <source>
        <dbReference type="Proteomes" id="UP000436006"/>
    </source>
</evidence>
<evidence type="ECO:0000313" key="1">
    <source>
        <dbReference type="EMBL" id="MVM36123.1"/>
    </source>
</evidence>